<gene>
    <name evidence="4" type="primary">rimI</name>
    <name evidence="4" type="ORF">JANAI62_17090</name>
</gene>
<reference evidence="4 5" key="1">
    <citation type="submission" date="2021-05" db="EMBL/GenBank/DDBJ databases">
        <title>Bacteria Genome sequencing.</title>
        <authorList>
            <person name="Takabe Y."/>
            <person name="Nakajima Y."/>
            <person name="Suzuki S."/>
            <person name="Shiozaki T."/>
        </authorList>
    </citation>
    <scope>NUCLEOTIDE SEQUENCE [LARGE SCALE GENOMIC DNA]</scope>
    <source>
        <strain evidence="4 5">AI_62</strain>
    </source>
</reference>
<dbReference type="InterPro" id="IPR000182">
    <property type="entry name" value="GNAT_dom"/>
</dbReference>
<dbReference type="Pfam" id="PF00583">
    <property type="entry name" value="Acetyltransf_1"/>
    <property type="match status" value="1"/>
</dbReference>
<dbReference type="CDD" id="cd04301">
    <property type="entry name" value="NAT_SF"/>
    <property type="match status" value="1"/>
</dbReference>
<evidence type="ECO:0000256" key="1">
    <source>
        <dbReference type="ARBA" id="ARBA00022679"/>
    </source>
</evidence>
<keyword evidence="1" id="KW-0808">Transferase</keyword>
<feature type="domain" description="N-acetyltransferase" evidence="3">
    <location>
        <begin position="1"/>
        <end position="139"/>
    </location>
</feature>
<organism evidence="4 5">
    <name type="scientific">Jannaschia pagri</name>
    <dbReference type="NCBI Taxonomy" id="2829797"/>
    <lineage>
        <taxon>Bacteria</taxon>
        <taxon>Pseudomonadati</taxon>
        <taxon>Pseudomonadota</taxon>
        <taxon>Alphaproteobacteria</taxon>
        <taxon>Rhodobacterales</taxon>
        <taxon>Roseobacteraceae</taxon>
        <taxon>Jannaschia</taxon>
    </lineage>
</organism>
<dbReference type="Proteomes" id="UP000786693">
    <property type="component" value="Unassembled WGS sequence"/>
</dbReference>
<name>A0ABQ4NL79_9RHOB</name>
<proteinExistence type="predicted"/>
<accession>A0ABQ4NL79</accession>
<evidence type="ECO:0000259" key="3">
    <source>
        <dbReference type="PROSITE" id="PS51186"/>
    </source>
</evidence>
<dbReference type="RefSeq" id="WP_255576256.1">
    <property type="nucleotide sequence ID" value="NZ_BPFH01000003.1"/>
</dbReference>
<dbReference type="PROSITE" id="PS51186">
    <property type="entry name" value="GNAT"/>
    <property type="match status" value="1"/>
</dbReference>
<keyword evidence="2" id="KW-0012">Acyltransferase</keyword>
<dbReference type="InterPro" id="IPR016181">
    <property type="entry name" value="Acyl_CoA_acyltransferase"/>
</dbReference>
<evidence type="ECO:0000313" key="5">
    <source>
        <dbReference type="Proteomes" id="UP000786693"/>
    </source>
</evidence>
<dbReference type="Gene3D" id="3.40.630.30">
    <property type="match status" value="1"/>
</dbReference>
<sequence>MDMPLAQTLAALHASAFTGAARWSPPAFQAAIEDRSCFLLLDGPDADPGGFALGRTVADEAELLTLVVAKPARRQGKGVRLLARFEDAARSRTAQAAFLEVAADNMPARSLYGRCGWSEAGRRSGYYDGVDALVLRKDL</sequence>
<dbReference type="SUPFAM" id="SSF55729">
    <property type="entry name" value="Acyl-CoA N-acyltransferases (Nat)"/>
    <property type="match status" value="1"/>
</dbReference>
<evidence type="ECO:0000313" key="4">
    <source>
        <dbReference type="EMBL" id="GIT95086.1"/>
    </source>
</evidence>
<dbReference type="EMBL" id="BPFH01000003">
    <property type="protein sequence ID" value="GIT95086.1"/>
    <property type="molecule type" value="Genomic_DNA"/>
</dbReference>
<keyword evidence="5" id="KW-1185">Reference proteome</keyword>
<dbReference type="PANTHER" id="PTHR43877:SF2">
    <property type="entry name" value="AMINOALKYLPHOSPHONATE N-ACETYLTRANSFERASE-RELATED"/>
    <property type="match status" value="1"/>
</dbReference>
<evidence type="ECO:0000256" key="2">
    <source>
        <dbReference type="ARBA" id="ARBA00023315"/>
    </source>
</evidence>
<protein>
    <submittedName>
        <fullName evidence="4">Alanine acetyltransferase</fullName>
    </submittedName>
</protein>
<dbReference type="InterPro" id="IPR050832">
    <property type="entry name" value="Bact_Acetyltransf"/>
</dbReference>
<dbReference type="PANTHER" id="PTHR43877">
    <property type="entry name" value="AMINOALKYLPHOSPHONATE N-ACETYLTRANSFERASE-RELATED-RELATED"/>
    <property type="match status" value="1"/>
</dbReference>
<comment type="caution">
    <text evidence="4">The sequence shown here is derived from an EMBL/GenBank/DDBJ whole genome shotgun (WGS) entry which is preliminary data.</text>
</comment>